<accession>A0A6L2MPC8</accession>
<protein>
    <submittedName>
        <fullName evidence="2">Uncharacterized protein</fullName>
    </submittedName>
</protein>
<comment type="caution">
    <text evidence="2">The sequence shown here is derived from an EMBL/GenBank/DDBJ whole genome shotgun (WGS) entry which is preliminary data.</text>
</comment>
<feature type="compositionally biased region" description="Basic and acidic residues" evidence="1">
    <location>
        <begin position="39"/>
        <end position="56"/>
    </location>
</feature>
<dbReference type="EMBL" id="BKCJ010006848">
    <property type="protein sequence ID" value="GEU74234.1"/>
    <property type="molecule type" value="Genomic_DNA"/>
</dbReference>
<proteinExistence type="predicted"/>
<evidence type="ECO:0000256" key="1">
    <source>
        <dbReference type="SAM" id="MobiDB-lite"/>
    </source>
</evidence>
<organism evidence="2">
    <name type="scientific">Tanacetum cinerariifolium</name>
    <name type="common">Dalmatian daisy</name>
    <name type="synonym">Chrysanthemum cinerariifolium</name>
    <dbReference type="NCBI Taxonomy" id="118510"/>
    <lineage>
        <taxon>Eukaryota</taxon>
        <taxon>Viridiplantae</taxon>
        <taxon>Streptophyta</taxon>
        <taxon>Embryophyta</taxon>
        <taxon>Tracheophyta</taxon>
        <taxon>Spermatophyta</taxon>
        <taxon>Magnoliopsida</taxon>
        <taxon>eudicotyledons</taxon>
        <taxon>Gunneridae</taxon>
        <taxon>Pentapetalae</taxon>
        <taxon>asterids</taxon>
        <taxon>campanulids</taxon>
        <taxon>Asterales</taxon>
        <taxon>Asteraceae</taxon>
        <taxon>Asteroideae</taxon>
        <taxon>Anthemideae</taxon>
        <taxon>Anthemidinae</taxon>
        <taxon>Tanacetum</taxon>
    </lineage>
</organism>
<dbReference type="AlphaFoldDB" id="A0A6L2MPC8"/>
<gene>
    <name evidence="2" type="ORF">Tci_046212</name>
</gene>
<name>A0A6L2MPC8_TANCI</name>
<reference evidence="2" key="1">
    <citation type="journal article" date="2019" name="Sci. Rep.">
        <title>Draft genome of Tanacetum cinerariifolium, the natural source of mosquito coil.</title>
        <authorList>
            <person name="Yamashiro T."/>
            <person name="Shiraishi A."/>
            <person name="Satake H."/>
            <person name="Nakayama K."/>
        </authorList>
    </citation>
    <scope>NUCLEOTIDE SEQUENCE</scope>
</reference>
<sequence length="171" mass="19670">MDIFTSYGDVVTLKRGRDDQDKDEDPSVGSDQGTKIIKSSKDAEPSKGSKSEESKSPQKWINTIAKECYKERQPPRTFDELMGTHINFSAFVMNRLKIYNLTQEILVVPAFNLLKGTCKSFAELEFHFKECYKVVNDRLDWHNPEGREYPFNLSKLLALIKDRGRQVVTTD</sequence>
<feature type="region of interest" description="Disordered" evidence="1">
    <location>
        <begin position="14"/>
        <end position="57"/>
    </location>
</feature>
<evidence type="ECO:0000313" key="2">
    <source>
        <dbReference type="EMBL" id="GEU74234.1"/>
    </source>
</evidence>